<dbReference type="InterPro" id="IPR023335">
    <property type="entry name" value="ATP12_ortho_dom_sf"/>
</dbReference>
<keyword evidence="7" id="KW-1185">Reference proteome</keyword>
<dbReference type="Proteomes" id="UP000007799">
    <property type="component" value="Unassembled WGS sequence"/>
</dbReference>
<evidence type="ECO:0000256" key="4">
    <source>
        <dbReference type="ARBA" id="ARBA00023128"/>
    </source>
</evidence>
<dbReference type="Gene3D" id="3.30.2180.10">
    <property type="entry name" value="ATP12-like"/>
    <property type="match status" value="1"/>
</dbReference>
<dbReference type="PANTHER" id="PTHR21013:SF10">
    <property type="entry name" value="ATP SYNTHASE MITOCHONDRIAL F1 COMPLEX ASSEMBLY FACTOR 2"/>
    <property type="match status" value="1"/>
</dbReference>
<sequence length="294" mass="32899">MTTMTRMLGRAVAAGVRGVAQCHQHHQQLAYTRFATATRALQTSTQCHNLSKTTTSESIKRFYEKASVVPCDGGFQVHLDKRSLKTPKRNTFVVPSEELAHTVAFEWDVQGDVIEPSSMNVTLLCNTAIDNPSGMSHEDRIDNVEPFMRTDTVCFREDTSRALIDMQSEIWDPIVEWFAMRYNQPLMVTYRLDEVQSPEAVAIMRRELLGMTPFELTAYELAADTAKSAVIALALREGAINAQEATAAARLETDFQTSRFGEVEWAHTIEKHDTQARLAASAIVMRLAREATLA</sequence>
<dbReference type="InParanoid" id="F2U3P7"/>
<dbReference type="RefSeq" id="XP_004996424.1">
    <property type="nucleotide sequence ID" value="XM_004996367.1"/>
</dbReference>
<evidence type="ECO:0000313" key="6">
    <source>
        <dbReference type="EMBL" id="EGD82241.1"/>
    </source>
</evidence>
<evidence type="ECO:0000256" key="3">
    <source>
        <dbReference type="ARBA" id="ARBA00022946"/>
    </source>
</evidence>
<gene>
    <name evidence="6" type="ORF">PTSG_02912</name>
</gene>
<dbReference type="Gene3D" id="1.10.3580.10">
    <property type="entry name" value="ATP12 ATPase"/>
    <property type="match status" value="1"/>
</dbReference>
<proteinExistence type="inferred from homology"/>
<dbReference type="SUPFAM" id="SSF160909">
    <property type="entry name" value="ATP12-like"/>
    <property type="match status" value="1"/>
</dbReference>
<accession>F2U3P7</accession>
<evidence type="ECO:0000256" key="2">
    <source>
        <dbReference type="ARBA" id="ARBA00008231"/>
    </source>
</evidence>
<dbReference type="AlphaFoldDB" id="F2U3P7"/>
<dbReference type="Pfam" id="PF07542">
    <property type="entry name" value="ATP12"/>
    <property type="match status" value="1"/>
</dbReference>
<dbReference type="OMA" id="MQTEFIR"/>
<dbReference type="eggNOG" id="KOG3015">
    <property type="taxonomic scope" value="Eukaryota"/>
</dbReference>
<comment type="similarity">
    <text evidence="2">Belongs to the ATP12 family.</text>
</comment>
<reference evidence="6" key="1">
    <citation type="submission" date="2009-08" db="EMBL/GenBank/DDBJ databases">
        <title>Annotation of Salpingoeca rosetta.</title>
        <authorList>
            <consortium name="The Broad Institute Genome Sequencing Platform"/>
            <person name="Russ C."/>
            <person name="Cuomo C."/>
            <person name="Burger G."/>
            <person name="Gray M.W."/>
            <person name="Holland P.W.H."/>
            <person name="King N."/>
            <person name="Lang F.B.F."/>
            <person name="Roger A.J."/>
            <person name="Ruiz-Trillo I."/>
            <person name="Young S.K."/>
            <person name="Zeng Q."/>
            <person name="Gargeya S."/>
            <person name="Alvarado L."/>
            <person name="Berlin A."/>
            <person name="Chapman S.B."/>
            <person name="Chen Z."/>
            <person name="Freedman E."/>
            <person name="Gellesch M."/>
            <person name="Goldberg J."/>
            <person name="Griggs A."/>
            <person name="Gujja S."/>
            <person name="Heilman E."/>
            <person name="Heiman D."/>
            <person name="Howarth C."/>
            <person name="Mehta T."/>
            <person name="Neiman D."/>
            <person name="Pearson M."/>
            <person name="Roberts A."/>
            <person name="Saif S."/>
            <person name="Shea T."/>
            <person name="Shenoy N."/>
            <person name="Sisk P."/>
            <person name="Stolte C."/>
            <person name="Sykes S."/>
            <person name="White J."/>
            <person name="Yandava C."/>
            <person name="Haas B."/>
            <person name="Nusbaum C."/>
            <person name="Birren B."/>
        </authorList>
    </citation>
    <scope>NUCLEOTIDE SEQUENCE [LARGE SCALE GENOMIC DNA]</scope>
    <source>
        <strain evidence="6">ATCC 50818</strain>
    </source>
</reference>
<dbReference type="GO" id="GO:0033615">
    <property type="term" value="P:mitochondrial proton-transporting ATP synthase complex assembly"/>
    <property type="evidence" value="ECO:0007669"/>
    <property type="project" value="TreeGrafter"/>
</dbReference>
<dbReference type="InterPro" id="IPR042272">
    <property type="entry name" value="ATP12_ATP_synth-F1-assembly_N"/>
</dbReference>
<name>F2U3P7_SALR5</name>
<evidence type="ECO:0000313" key="7">
    <source>
        <dbReference type="Proteomes" id="UP000007799"/>
    </source>
</evidence>
<dbReference type="FunCoup" id="F2U3P7">
    <property type="interactions" value="1655"/>
</dbReference>
<dbReference type="GeneID" id="16077009"/>
<dbReference type="PANTHER" id="PTHR21013">
    <property type="entry name" value="ATP SYNTHASE MITOCHONDRIAL F1 COMPLEX ASSEMBLY FACTOR 2/ATP12 PROTEIN, MITOCHONDRIAL PRECURSOR"/>
    <property type="match status" value="1"/>
</dbReference>
<protein>
    <submittedName>
        <fullName evidence="6">ATP synthase F1 complex assembly factor 2</fullName>
    </submittedName>
</protein>
<dbReference type="EMBL" id="GL832960">
    <property type="protein sequence ID" value="EGD82241.1"/>
    <property type="molecule type" value="Genomic_DNA"/>
</dbReference>
<dbReference type="KEGG" id="sre:PTSG_02912"/>
<comment type="subcellular location">
    <subcellularLocation>
        <location evidence="1">Mitochondrion</location>
    </subcellularLocation>
</comment>
<dbReference type="STRING" id="946362.F2U3P7"/>
<keyword evidence="3" id="KW-0809">Transit peptide</keyword>
<dbReference type="InterPro" id="IPR011419">
    <property type="entry name" value="ATP12_ATP_synth-F1-assembly"/>
</dbReference>
<evidence type="ECO:0000256" key="1">
    <source>
        <dbReference type="ARBA" id="ARBA00004173"/>
    </source>
</evidence>
<organism evidence="7">
    <name type="scientific">Salpingoeca rosetta (strain ATCC 50818 / BSB-021)</name>
    <dbReference type="NCBI Taxonomy" id="946362"/>
    <lineage>
        <taxon>Eukaryota</taxon>
        <taxon>Choanoflagellata</taxon>
        <taxon>Craspedida</taxon>
        <taxon>Salpingoecidae</taxon>
        <taxon>Salpingoeca</taxon>
    </lineage>
</organism>
<keyword evidence="4" id="KW-0496">Mitochondrion</keyword>
<dbReference type="OrthoDB" id="5673at2759"/>
<dbReference type="GO" id="GO:0005739">
    <property type="term" value="C:mitochondrion"/>
    <property type="evidence" value="ECO:0007669"/>
    <property type="project" value="UniProtKB-SubCell"/>
</dbReference>
<keyword evidence="5" id="KW-0143">Chaperone</keyword>
<evidence type="ECO:0000256" key="5">
    <source>
        <dbReference type="ARBA" id="ARBA00023186"/>
    </source>
</evidence>